<dbReference type="InterPro" id="IPR050381">
    <property type="entry name" value="SLX1_endonuclease"/>
</dbReference>
<dbReference type="InterPro" id="IPR000305">
    <property type="entry name" value="GIY-YIG_endonuc"/>
</dbReference>
<dbReference type="GO" id="GO:0000724">
    <property type="term" value="P:double-strand break repair via homologous recombination"/>
    <property type="evidence" value="ECO:0007669"/>
    <property type="project" value="TreeGrafter"/>
</dbReference>
<protein>
    <recommendedName>
        <fullName evidence="8">Structure-specific endonuclease subunit SLX1 homolog</fullName>
        <ecNumber evidence="8">3.1.-.-</ecNumber>
    </recommendedName>
</protein>
<dbReference type="EMBL" id="BPVZ01000056">
    <property type="protein sequence ID" value="GKV20801.1"/>
    <property type="molecule type" value="Genomic_DNA"/>
</dbReference>
<keyword evidence="6 8" id="KW-0234">DNA repair</keyword>
<dbReference type="InterPro" id="IPR035901">
    <property type="entry name" value="GIY-YIG_endonuc_sf"/>
</dbReference>
<organism evidence="11 12">
    <name type="scientific">Rubroshorea leprosula</name>
    <dbReference type="NCBI Taxonomy" id="152421"/>
    <lineage>
        <taxon>Eukaryota</taxon>
        <taxon>Viridiplantae</taxon>
        <taxon>Streptophyta</taxon>
        <taxon>Embryophyta</taxon>
        <taxon>Tracheophyta</taxon>
        <taxon>Spermatophyta</taxon>
        <taxon>Magnoliopsida</taxon>
        <taxon>eudicotyledons</taxon>
        <taxon>Gunneridae</taxon>
        <taxon>Pentapetalae</taxon>
        <taxon>rosids</taxon>
        <taxon>malvids</taxon>
        <taxon>Malvales</taxon>
        <taxon>Dipterocarpaceae</taxon>
        <taxon>Rubroshorea</taxon>
    </lineage>
</organism>
<comment type="cofactor">
    <cofactor evidence="8">
        <name>a divalent metal cation</name>
        <dbReference type="ChEBI" id="CHEBI:60240"/>
    </cofactor>
</comment>
<evidence type="ECO:0000259" key="10">
    <source>
        <dbReference type="PROSITE" id="PS50164"/>
    </source>
</evidence>
<comment type="subcellular location">
    <subcellularLocation>
        <location evidence="8">Nucleus</location>
    </subcellularLocation>
</comment>
<dbReference type="FunFam" id="3.40.1440.10:FF:000005">
    <property type="entry name" value="Structure-specific endonuclease subunit SLX1 homolog"/>
    <property type="match status" value="1"/>
</dbReference>
<dbReference type="GO" id="GO:0017108">
    <property type="term" value="F:5'-flap endonuclease activity"/>
    <property type="evidence" value="ECO:0007669"/>
    <property type="project" value="InterPro"/>
</dbReference>
<dbReference type="PROSITE" id="PS50164">
    <property type="entry name" value="GIY_YIG"/>
    <property type="match status" value="1"/>
</dbReference>
<evidence type="ECO:0000256" key="1">
    <source>
        <dbReference type="ARBA" id="ARBA00022722"/>
    </source>
</evidence>
<evidence type="ECO:0000256" key="2">
    <source>
        <dbReference type="ARBA" id="ARBA00022759"/>
    </source>
</evidence>
<evidence type="ECO:0000313" key="12">
    <source>
        <dbReference type="Proteomes" id="UP001054252"/>
    </source>
</evidence>
<evidence type="ECO:0000256" key="6">
    <source>
        <dbReference type="ARBA" id="ARBA00023204"/>
    </source>
</evidence>
<feature type="domain" description="GIY-YIG" evidence="10">
    <location>
        <begin position="48"/>
        <end position="130"/>
    </location>
</feature>
<evidence type="ECO:0000313" key="11">
    <source>
        <dbReference type="EMBL" id="GKV20801.1"/>
    </source>
</evidence>
<keyword evidence="4 8" id="KW-0378">Hydrolase</keyword>
<dbReference type="PANTHER" id="PTHR20208:SF10">
    <property type="entry name" value="STRUCTURE-SPECIFIC ENDONUCLEASE SUBUNIT SLX1"/>
    <property type="match status" value="1"/>
</dbReference>
<evidence type="ECO:0000256" key="9">
    <source>
        <dbReference type="SAM" id="Coils"/>
    </source>
</evidence>
<reference evidence="11 12" key="1">
    <citation type="journal article" date="2021" name="Commun. Biol.">
        <title>The genome of Shorea leprosula (Dipterocarpaceae) highlights the ecological relevance of drought in aseasonal tropical rainforests.</title>
        <authorList>
            <person name="Ng K.K.S."/>
            <person name="Kobayashi M.J."/>
            <person name="Fawcett J.A."/>
            <person name="Hatakeyama M."/>
            <person name="Paape T."/>
            <person name="Ng C.H."/>
            <person name="Ang C.C."/>
            <person name="Tnah L.H."/>
            <person name="Lee C.T."/>
            <person name="Nishiyama T."/>
            <person name="Sese J."/>
            <person name="O'Brien M.J."/>
            <person name="Copetti D."/>
            <person name="Mohd Noor M.I."/>
            <person name="Ong R.C."/>
            <person name="Putra M."/>
            <person name="Sireger I.Z."/>
            <person name="Indrioko S."/>
            <person name="Kosugi Y."/>
            <person name="Izuno A."/>
            <person name="Isagi Y."/>
            <person name="Lee S.L."/>
            <person name="Shimizu K.K."/>
        </authorList>
    </citation>
    <scope>NUCLEOTIDE SEQUENCE [LARGE SCALE GENOMIC DNA]</scope>
    <source>
        <strain evidence="11">214</strain>
    </source>
</reference>
<dbReference type="AlphaFoldDB" id="A0AAV5K9Z8"/>
<dbReference type="InterPro" id="IPR027520">
    <property type="entry name" value="Slx1"/>
</dbReference>
<feature type="coiled-coil region" evidence="9">
    <location>
        <begin position="19"/>
        <end position="46"/>
    </location>
</feature>
<evidence type="ECO:0000256" key="3">
    <source>
        <dbReference type="ARBA" id="ARBA00022763"/>
    </source>
</evidence>
<dbReference type="Gene3D" id="3.40.1440.10">
    <property type="entry name" value="GIY-YIG endonuclease"/>
    <property type="match status" value="1"/>
</dbReference>
<dbReference type="GO" id="GO:0033557">
    <property type="term" value="C:Slx1-Slx4 complex"/>
    <property type="evidence" value="ECO:0007669"/>
    <property type="project" value="UniProtKB-UniRule"/>
</dbReference>
<proteinExistence type="inferred from homology"/>
<comment type="caution">
    <text evidence="8">Lacks conserved residue(s) required for the propagation of feature annotation.</text>
</comment>
<sequence>MKQGKGETLNPENSKSLANIFKQRKLKSQEAKIQNVEEEKADAGDGKGFFACYLLTSLSPRHKGHTYIGFTVNPRRRIRQHNGEIGSGAWRTKSRRPWEMVLCIYGFPTNVSALQFEWAWQHPKESVAVRQAAASFKSFSGVANKIKLAYTMLTLPEWHNLNIAVNYFSTKYTNHSAGCPSLPKQMKVEICSMDKLPCYTKREECLPDWDDLDKCDEASNVGETVEETCAYAAASTVSEHYLHGCSEASCEQSGQFREYDSGNSEDTSNIGIDHKEPFIFIDSPVRTASSILNTISMDETVESTDISTGEIQSPRIKQFTNAIAADEVEPPWSRGRKLLTTEVTGDKDQLHSSGLAHEIEVIDLLTPSPYGRSRTHSKKRRVSSFARDIIDLT</sequence>
<dbReference type="CDD" id="cd10455">
    <property type="entry name" value="GIY-YIG_SLX1"/>
    <property type="match status" value="1"/>
</dbReference>
<keyword evidence="12" id="KW-1185">Reference proteome</keyword>
<dbReference type="GO" id="GO:0008821">
    <property type="term" value="F:crossover junction DNA endonuclease activity"/>
    <property type="evidence" value="ECO:0007669"/>
    <property type="project" value="TreeGrafter"/>
</dbReference>
<comment type="caution">
    <text evidence="11">The sequence shown here is derived from an EMBL/GenBank/DDBJ whole genome shotgun (WGS) entry which is preliminary data.</text>
</comment>
<dbReference type="Pfam" id="PF01541">
    <property type="entry name" value="GIY-YIG"/>
    <property type="match status" value="1"/>
</dbReference>
<dbReference type="HAMAP" id="MF_03100">
    <property type="entry name" value="Endonuc_su_Slx1"/>
    <property type="match status" value="1"/>
</dbReference>
<comment type="function">
    <text evidence="8">Catalytic subunit of a heterodimeric structure-specific endonuclease that resolves DNA secondary structures generated during DNA repair and recombination. Has endonuclease activity towards branched DNA substrates, introducing single-strand cuts in duplex DNA close to junctions with ss-DNA.</text>
</comment>
<evidence type="ECO:0000256" key="8">
    <source>
        <dbReference type="HAMAP-Rule" id="MF_03100"/>
    </source>
</evidence>
<keyword evidence="5 8" id="KW-0233">DNA recombination</keyword>
<dbReference type="EC" id="3.1.-.-" evidence="8"/>
<comment type="subunit">
    <text evidence="8">Forms a heterodimer with a member of the SLX4 family.</text>
</comment>
<accession>A0AAV5K9Z8</accession>
<keyword evidence="7 8" id="KW-0539">Nucleus</keyword>
<comment type="similarity">
    <text evidence="8">Belongs to the SLX1 family.</text>
</comment>
<gene>
    <name evidence="11" type="ORF">SLEP1_g30867</name>
</gene>
<dbReference type="Proteomes" id="UP001054252">
    <property type="component" value="Unassembled WGS sequence"/>
</dbReference>
<keyword evidence="9" id="KW-0175">Coiled coil</keyword>
<keyword evidence="1 8" id="KW-0540">Nuclease</keyword>
<evidence type="ECO:0000256" key="4">
    <source>
        <dbReference type="ARBA" id="ARBA00022801"/>
    </source>
</evidence>
<evidence type="ECO:0000256" key="5">
    <source>
        <dbReference type="ARBA" id="ARBA00023172"/>
    </source>
</evidence>
<dbReference type="SUPFAM" id="SSF82771">
    <property type="entry name" value="GIY-YIG endonuclease"/>
    <property type="match status" value="1"/>
</dbReference>
<name>A0AAV5K9Z8_9ROSI</name>
<evidence type="ECO:0000256" key="7">
    <source>
        <dbReference type="ARBA" id="ARBA00023242"/>
    </source>
</evidence>
<keyword evidence="2 8" id="KW-0255">Endonuclease</keyword>
<dbReference type="PANTHER" id="PTHR20208">
    <property type="entry name" value="STRUCTURE-SPECIFIC ENDONUCLEASE SUBUNIT SLX1"/>
    <property type="match status" value="1"/>
</dbReference>
<keyword evidence="3 8" id="KW-0227">DNA damage</keyword>
<dbReference type="SMART" id="SM00465">
    <property type="entry name" value="GIYc"/>
    <property type="match status" value="1"/>
</dbReference>